<accession>A0ABY6UXW1</accession>
<evidence type="ECO:0000259" key="2">
    <source>
        <dbReference type="Pfam" id="PF16884"/>
    </source>
</evidence>
<dbReference type="PANTHER" id="PTHR43205">
    <property type="entry name" value="PROSTAGLANDIN REDUCTASE"/>
    <property type="match status" value="1"/>
</dbReference>
<comment type="caution">
    <text evidence="3">The sequence shown here is derived from an EMBL/GenBank/DDBJ whole genome shotgun (WGS) entry which is preliminary data.</text>
</comment>
<protein>
    <recommendedName>
        <fullName evidence="2">Oxidoreductase N-terminal domain-containing protein</fullName>
    </recommendedName>
</protein>
<dbReference type="SUPFAM" id="SSF51735">
    <property type="entry name" value="NAD(P)-binding Rossmann-fold domains"/>
    <property type="match status" value="1"/>
</dbReference>
<dbReference type="InterPro" id="IPR011032">
    <property type="entry name" value="GroES-like_sf"/>
</dbReference>
<keyword evidence="1" id="KW-0560">Oxidoreductase</keyword>
<keyword evidence="4" id="KW-1185">Reference proteome</keyword>
<proteinExistence type="predicted"/>
<feature type="domain" description="Oxidoreductase N-terminal" evidence="2">
    <location>
        <begin position="7"/>
        <end position="116"/>
    </location>
</feature>
<dbReference type="CDD" id="cd05288">
    <property type="entry name" value="PGDH"/>
    <property type="match status" value="1"/>
</dbReference>
<dbReference type="EMBL" id="CABFNS010000928">
    <property type="protein sequence ID" value="VUC36289.1"/>
    <property type="molecule type" value="Genomic_DNA"/>
</dbReference>
<dbReference type="Gene3D" id="3.40.50.720">
    <property type="entry name" value="NAD(P)-binding Rossmann-like Domain"/>
    <property type="match status" value="2"/>
</dbReference>
<dbReference type="PANTHER" id="PTHR43205:SF7">
    <property type="entry name" value="PROSTAGLANDIN REDUCTASE 1"/>
    <property type="match status" value="1"/>
</dbReference>
<dbReference type="Gene3D" id="3.90.180.10">
    <property type="entry name" value="Medium-chain alcohol dehydrogenases, catalytic domain"/>
    <property type="match status" value="1"/>
</dbReference>
<dbReference type="InterPro" id="IPR045010">
    <property type="entry name" value="MDR_fam"/>
</dbReference>
<dbReference type="SUPFAM" id="SSF50129">
    <property type="entry name" value="GroES-like"/>
    <property type="match status" value="1"/>
</dbReference>
<reference evidence="3 4" key="1">
    <citation type="submission" date="2019-06" db="EMBL/GenBank/DDBJ databases">
        <authorList>
            <person name="Broberg M."/>
        </authorList>
    </citation>
    <scope>NUCLEOTIDE SEQUENCE [LARGE SCALE GENOMIC DNA]</scope>
</reference>
<name>A0ABY6UXW1_BIOOC</name>
<dbReference type="InterPro" id="IPR036291">
    <property type="entry name" value="NAD(P)-bd_dom_sf"/>
</dbReference>
<dbReference type="Pfam" id="PF13602">
    <property type="entry name" value="ADH_zinc_N_2"/>
    <property type="match status" value="1"/>
</dbReference>
<evidence type="ECO:0000256" key="1">
    <source>
        <dbReference type="ARBA" id="ARBA00023002"/>
    </source>
</evidence>
<evidence type="ECO:0000313" key="4">
    <source>
        <dbReference type="Proteomes" id="UP000766486"/>
    </source>
</evidence>
<evidence type="ECO:0000313" key="3">
    <source>
        <dbReference type="EMBL" id="VUC36289.1"/>
    </source>
</evidence>
<dbReference type="Pfam" id="PF16884">
    <property type="entry name" value="ADH_N_2"/>
    <property type="match status" value="1"/>
</dbReference>
<dbReference type="Proteomes" id="UP000766486">
    <property type="component" value="Unassembled WGS sequence"/>
</dbReference>
<sequence>MTPNKALVFAKVPTGLPVAGEHVVIKTNEFDQNSAPPSKGFTGKVLHASFDPYLRHRMVDPQNARDGFEPLPVGSVFPNGIIVQVLRSDNDRFTPGAIVVGMGPIQEYVSLSEKEASQFLPLLNPQNLELKYFLGPLGMPGLTAFSALYEIGKPKKGETIFISAATGAVGQIVGQLALREGLTFHGGFNYRDGDILANLKQLAPKGIDIYYDNVGGKQLEAAITCLKDWGRIVACGYASQYSIPPEKQYGIRNTSMIIGKRLTWRGLSVFDDHMGNAYRSRHQEAVGQWIAEGSFTPVLSETNGIENAPQGLVQLLEGKNVGKALLNL</sequence>
<dbReference type="InterPro" id="IPR041694">
    <property type="entry name" value="ADH_N_2"/>
</dbReference>
<gene>
    <name evidence="3" type="ORF">CLO192961_LOCUS441200</name>
</gene>
<organism evidence="3 4">
    <name type="scientific">Bionectria ochroleuca</name>
    <name type="common">Gliocladium roseum</name>
    <dbReference type="NCBI Taxonomy" id="29856"/>
    <lineage>
        <taxon>Eukaryota</taxon>
        <taxon>Fungi</taxon>
        <taxon>Dikarya</taxon>
        <taxon>Ascomycota</taxon>
        <taxon>Pezizomycotina</taxon>
        <taxon>Sordariomycetes</taxon>
        <taxon>Hypocreomycetidae</taxon>
        <taxon>Hypocreales</taxon>
        <taxon>Bionectriaceae</taxon>
        <taxon>Clonostachys</taxon>
    </lineage>
</organism>